<sequence length="163" mass="19441">MVKKNEYPRKNYVGDDGQAGQQTTQPAPQQKVYQKDGETHHKESHVRSTRPPRDQQKEGYQPRENNPQKRDFTPRENNQKDNTSRESSASKDTQHRENNHQRNYHRENFQGRENREPYKQHFQRPAIKPRAEETVEDIANDIIRIQKEIDLELKEIRSMRLGV</sequence>
<gene>
    <name evidence="2" type="ORF">L323_00545</name>
</gene>
<name>U4R667_9FIRM</name>
<feature type="region of interest" description="Disordered" evidence="1">
    <location>
        <begin position="1"/>
        <end position="130"/>
    </location>
</feature>
<dbReference type="Proteomes" id="UP000016860">
    <property type="component" value="Unassembled WGS sequence"/>
</dbReference>
<evidence type="ECO:0000313" key="3">
    <source>
        <dbReference type="Proteomes" id="UP000016860"/>
    </source>
</evidence>
<protein>
    <submittedName>
        <fullName evidence="2">Uncharacterized protein</fullName>
    </submittedName>
</protein>
<evidence type="ECO:0000313" key="2">
    <source>
        <dbReference type="EMBL" id="EPR14324.1"/>
    </source>
</evidence>
<accession>U4R667</accession>
<dbReference type="RefSeq" id="WP_020813777.1">
    <property type="nucleotide sequence ID" value="NZ_ATAY01000006.1"/>
</dbReference>
<reference evidence="2 3" key="1">
    <citation type="journal article" date="2013" name="Genome Announc.">
        <title>Draft Genome Sequence of the Cellulolytic Bacterium Clostridium papyrosolvens C7 (ATCC 700395).</title>
        <authorList>
            <person name="Zepeda V."/>
            <person name="Dassa B."/>
            <person name="Borovok I."/>
            <person name="Lamed R."/>
            <person name="Bayer E.A."/>
            <person name="Cate J.H."/>
        </authorList>
    </citation>
    <scope>NUCLEOTIDE SEQUENCE [LARGE SCALE GENOMIC DNA]</scope>
    <source>
        <strain evidence="2 3">C7</strain>
    </source>
</reference>
<dbReference type="PATRIC" id="fig|1330534.3.peg.113"/>
<dbReference type="OrthoDB" id="1739350at2"/>
<proteinExistence type="predicted"/>
<dbReference type="STRING" id="1330534.L323_00545"/>
<evidence type="ECO:0000256" key="1">
    <source>
        <dbReference type="SAM" id="MobiDB-lite"/>
    </source>
</evidence>
<feature type="compositionally biased region" description="Low complexity" evidence="1">
    <location>
        <begin position="15"/>
        <end position="30"/>
    </location>
</feature>
<organism evidence="2 3">
    <name type="scientific">Ruminiclostridium papyrosolvens C7</name>
    <dbReference type="NCBI Taxonomy" id="1330534"/>
    <lineage>
        <taxon>Bacteria</taxon>
        <taxon>Bacillati</taxon>
        <taxon>Bacillota</taxon>
        <taxon>Clostridia</taxon>
        <taxon>Eubacteriales</taxon>
        <taxon>Oscillospiraceae</taxon>
        <taxon>Ruminiclostridium</taxon>
    </lineage>
</organism>
<comment type="caution">
    <text evidence="2">The sequence shown here is derived from an EMBL/GenBank/DDBJ whole genome shotgun (WGS) entry which is preliminary data.</text>
</comment>
<feature type="compositionally biased region" description="Basic and acidic residues" evidence="1">
    <location>
        <begin position="1"/>
        <end position="13"/>
    </location>
</feature>
<dbReference type="AlphaFoldDB" id="U4R667"/>
<dbReference type="EMBL" id="ATAY01000006">
    <property type="protein sequence ID" value="EPR14324.1"/>
    <property type="molecule type" value="Genomic_DNA"/>
</dbReference>
<feature type="compositionally biased region" description="Basic and acidic residues" evidence="1">
    <location>
        <begin position="51"/>
        <end position="119"/>
    </location>
</feature>